<dbReference type="CDD" id="cd07361">
    <property type="entry name" value="MEMO_like"/>
    <property type="match status" value="1"/>
</dbReference>
<dbReference type="SUPFAM" id="SSF53213">
    <property type="entry name" value="LigB-like"/>
    <property type="match status" value="1"/>
</dbReference>
<dbReference type="Proteomes" id="UP000752814">
    <property type="component" value="Unassembled WGS sequence"/>
</dbReference>
<dbReference type="NCBIfam" id="TIGR04336">
    <property type="entry name" value="AmmeMemoSam_B"/>
    <property type="match status" value="1"/>
</dbReference>
<evidence type="ECO:0000313" key="3">
    <source>
        <dbReference type="EMBL" id="TQS81511.1"/>
    </source>
</evidence>
<dbReference type="InterPro" id="IPR002737">
    <property type="entry name" value="MEMO1_fam"/>
</dbReference>
<keyword evidence="3" id="KW-0223">Dioxygenase</keyword>
<sequence length="270" mass="29321">MRYPAVAGSFYPKNIDDLKSEIENSFKSKFGPGYIPALDPKGPRAIKAAVNPHAGYFYSGPVAAHTFAAMAKDGFPETFVILGPNHHALGPLVATTDQDFLMPMGKVEVDIEILDRIGSAVPKSHDAHRLEHSIEVQLPFIQYFCPEAKIVPIVMIDQTYETAINLAEILSDACRGKDVVFLASSDFSHYVPPDVAEAQDRKVIDRILSMNVPEVIDTVQRYKITMCGYGPVMTAMLASGSQSAGLLAYGTSGDACEMKDVVGYASIIMT</sequence>
<dbReference type="Gene3D" id="3.40.830.10">
    <property type="entry name" value="LigB-like"/>
    <property type="match status" value="1"/>
</dbReference>
<protein>
    <recommendedName>
        <fullName evidence="2">MEMO1 family protein A3207_03665</fullName>
    </recommendedName>
</protein>
<dbReference type="PANTHER" id="PTHR11060:SF0">
    <property type="entry name" value="PROTEIN MEMO1"/>
    <property type="match status" value="1"/>
</dbReference>
<proteinExistence type="inferred from homology"/>
<evidence type="ECO:0000313" key="4">
    <source>
        <dbReference type="Proteomes" id="UP000752814"/>
    </source>
</evidence>
<dbReference type="RefSeq" id="WP_400195472.1">
    <property type="nucleotide sequence ID" value="NZ_CAYAYE010000017.1"/>
</dbReference>
<keyword evidence="3" id="KW-0560">Oxidoreductase</keyword>
<dbReference type="EMBL" id="LVVT01000022">
    <property type="protein sequence ID" value="TQS81511.1"/>
    <property type="molecule type" value="Genomic_DNA"/>
</dbReference>
<dbReference type="PANTHER" id="PTHR11060">
    <property type="entry name" value="PROTEIN MEMO1"/>
    <property type="match status" value="1"/>
</dbReference>
<reference evidence="3" key="1">
    <citation type="submission" date="2016-03" db="EMBL/GenBank/DDBJ databases">
        <authorList>
            <person name="Borrel G."/>
            <person name="Mccann A."/>
            <person name="O'Toole P.W."/>
        </authorList>
    </citation>
    <scope>NUCLEOTIDE SEQUENCE</scope>
    <source>
        <strain evidence="3">183</strain>
    </source>
</reference>
<dbReference type="GO" id="GO:0051213">
    <property type="term" value="F:dioxygenase activity"/>
    <property type="evidence" value="ECO:0007669"/>
    <property type="project" value="UniProtKB-KW"/>
</dbReference>
<gene>
    <name evidence="3" type="ORF">A3207_03665</name>
</gene>
<evidence type="ECO:0000256" key="2">
    <source>
        <dbReference type="HAMAP-Rule" id="MF_00055"/>
    </source>
</evidence>
<name>A0A8J8PCN3_9ARCH</name>
<dbReference type="HAMAP" id="MF_00055">
    <property type="entry name" value="MEMO1"/>
    <property type="match status" value="1"/>
</dbReference>
<dbReference type="AlphaFoldDB" id="A0A8J8PCN3"/>
<organism evidence="3 4">
    <name type="scientific">Candidatus Methanomassiliicoccus intestinalis</name>
    <dbReference type="NCBI Taxonomy" id="1406512"/>
    <lineage>
        <taxon>Archaea</taxon>
        <taxon>Methanobacteriati</taxon>
        <taxon>Thermoplasmatota</taxon>
        <taxon>Thermoplasmata</taxon>
        <taxon>Methanomassiliicoccales</taxon>
        <taxon>Methanomassiliicoccaceae</taxon>
        <taxon>Methanomassiliicoccus</taxon>
    </lineage>
</organism>
<dbReference type="Pfam" id="PF01875">
    <property type="entry name" value="Memo"/>
    <property type="match status" value="1"/>
</dbReference>
<comment type="caution">
    <text evidence="3">The sequence shown here is derived from an EMBL/GenBank/DDBJ whole genome shotgun (WGS) entry which is preliminary data.</text>
</comment>
<comment type="similarity">
    <text evidence="1 2">Belongs to the MEMO1 family.</text>
</comment>
<evidence type="ECO:0000256" key="1">
    <source>
        <dbReference type="ARBA" id="ARBA00006315"/>
    </source>
</evidence>
<accession>A0A8J8PCN3</accession>